<evidence type="ECO:0000313" key="2">
    <source>
        <dbReference type="Proteomes" id="UP001500353"/>
    </source>
</evidence>
<sequence length="170" mass="20456">MKFDLTYTELNRLQQFEYEIYEGDYDYIPSYLRVVEDAFCETEQVKFIFSSLQEDWNVFLFYDFLVFVMQLQDVFELCKGNTQEEYLLDFYAQGTERKLLLTKTDVETLKVENASGDKWISPVSSEYLNIAALQKDILQFVHKIKMMVEIVYPQLNTLEMLQKWYHSFEE</sequence>
<dbReference type="RefSeq" id="WP_345199795.1">
    <property type="nucleotide sequence ID" value="NZ_BAABHX010000001.1"/>
</dbReference>
<protein>
    <submittedName>
        <fullName evidence="1">Uncharacterized protein</fullName>
    </submittedName>
</protein>
<evidence type="ECO:0000313" key="1">
    <source>
        <dbReference type="EMBL" id="GAA5083614.1"/>
    </source>
</evidence>
<reference evidence="2" key="1">
    <citation type="journal article" date="2019" name="Int. J. Syst. Evol. Microbiol.">
        <title>The Global Catalogue of Microorganisms (GCM) 10K type strain sequencing project: providing services to taxonomists for standard genome sequencing and annotation.</title>
        <authorList>
            <consortium name="The Broad Institute Genomics Platform"/>
            <consortium name="The Broad Institute Genome Sequencing Center for Infectious Disease"/>
            <person name="Wu L."/>
            <person name="Ma J."/>
        </authorList>
    </citation>
    <scope>NUCLEOTIDE SEQUENCE [LARGE SCALE GENOMIC DNA]</scope>
    <source>
        <strain evidence="2">JCM 18019</strain>
    </source>
</reference>
<dbReference type="EMBL" id="BAABHX010000001">
    <property type="protein sequence ID" value="GAA5083614.1"/>
    <property type="molecule type" value="Genomic_DNA"/>
</dbReference>
<keyword evidence="2" id="KW-1185">Reference proteome</keyword>
<comment type="caution">
    <text evidence="1">The sequence shown here is derived from an EMBL/GenBank/DDBJ whole genome shotgun (WGS) entry which is preliminary data.</text>
</comment>
<gene>
    <name evidence="1" type="ORF">GCM10023210_02450</name>
</gene>
<organism evidence="1 2">
    <name type="scientific">Chryseobacterium ginsengisoli</name>
    <dbReference type="NCBI Taxonomy" id="363853"/>
    <lineage>
        <taxon>Bacteria</taxon>
        <taxon>Pseudomonadati</taxon>
        <taxon>Bacteroidota</taxon>
        <taxon>Flavobacteriia</taxon>
        <taxon>Flavobacteriales</taxon>
        <taxon>Weeksellaceae</taxon>
        <taxon>Chryseobacterium group</taxon>
        <taxon>Chryseobacterium</taxon>
    </lineage>
</organism>
<accession>A0ABP9LS16</accession>
<name>A0ABP9LS16_9FLAO</name>
<dbReference type="Proteomes" id="UP001500353">
    <property type="component" value="Unassembled WGS sequence"/>
</dbReference>
<proteinExistence type="predicted"/>